<sequence length="126" mass="13714">MPLTAMMPDRALFVLRAPDDGIGRADWGDFDAEPLTMAARVTDVNVTGSDPTIQVRAEDGLNWTIDLTGRSRIRDAGLTPRDIGPGDDIVVLGHRSHHFGESRIRALRLSTGGRDFDLHPEALAEA</sequence>
<dbReference type="EMBL" id="JAKZEU010000004">
    <property type="protein sequence ID" value="MCQ0971320.1"/>
    <property type="molecule type" value="Genomic_DNA"/>
</dbReference>
<evidence type="ECO:0000313" key="1">
    <source>
        <dbReference type="EMBL" id="MCQ0971320.1"/>
    </source>
</evidence>
<dbReference type="RefSeq" id="WP_255330321.1">
    <property type="nucleotide sequence ID" value="NZ_JAKZEU010000004.1"/>
</dbReference>
<dbReference type="Proteomes" id="UP001203945">
    <property type="component" value="Unassembled WGS sequence"/>
</dbReference>
<evidence type="ECO:0000313" key="2">
    <source>
        <dbReference type="Proteomes" id="UP001203945"/>
    </source>
</evidence>
<gene>
    <name evidence="1" type="ORF">MLD63_12890</name>
</gene>
<reference evidence="1 2" key="1">
    <citation type="submission" date="2022-03" db="EMBL/GenBank/DDBJ databases">
        <authorList>
            <person name="He Y."/>
        </authorList>
    </citation>
    <scope>NUCLEOTIDE SEQUENCE [LARGE SCALE GENOMIC DNA]</scope>
    <source>
        <strain evidence="1 2">TK19116</strain>
    </source>
</reference>
<organism evidence="1 2">
    <name type="scientific">Paracoccus albicereus</name>
    <dbReference type="NCBI Taxonomy" id="2922394"/>
    <lineage>
        <taxon>Bacteria</taxon>
        <taxon>Pseudomonadati</taxon>
        <taxon>Pseudomonadota</taxon>
        <taxon>Alphaproteobacteria</taxon>
        <taxon>Rhodobacterales</taxon>
        <taxon>Paracoccaceae</taxon>
        <taxon>Paracoccus</taxon>
    </lineage>
</organism>
<evidence type="ECO:0008006" key="3">
    <source>
        <dbReference type="Google" id="ProtNLM"/>
    </source>
</evidence>
<keyword evidence="2" id="KW-1185">Reference proteome</keyword>
<proteinExistence type="predicted"/>
<protein>
    <recommendedName>
        <fullName evidence="3">FHA domain-containing protein</fullName>
    </recommendedName>
</protein>
<comment type="caution">
    <text evidence="1">The sequence shown here is derived from an EMBL/GenBank/DDBJ whole genome shotgun (WGS) entry which is preliminary data.</text>
</comment>
<name>A0ABT1MSM3_9RHOB</name>
<accession>A0ABT1MSM3</accession>